<evidence type="ECO:0000313" key="1">
    <source>
        <dbReference type="EMBL" id="KAF6032196.1"/>
    </source>
</evidence>
<comment type="caution">
    <text evidence="1">The sequence shown here is derived from an EMBL/GenBank/DDBJ whole genome shotgun (WGS) entry which is preliminary data.</text>
</comment>
<keyword evidence="2" id="KW-1185">Reference proteome</keyword>
<accession>A0A7J7K3Q7</accession>
<protein>
    <submittedName>
        <fullName evidence="1">Uncharacterized protein</fullName>
    </submittedName>
</protein>
<gene>
    <name evidence="1" type="ORF">EB796_009499</name>
</gene>
<organism evidence="1 2">
    <name type="scientific">Bugula neritina</name>
    <name type="common">Brown bryozoan</name>
    <name type="synonym">Sertularia neritina</name>
    <dbReference type="NCBI Taxonomy" id="10212"/>
    <lineage>
        <taxon>Eukaryota</taxon>
        <taxon>Metazoa</taxon>
        <taxon>Spiralia</taxon>
        <taxon>Lophotrochozoa</taxon>
        <taxon>Bryozoa</taxon>
        <taxon>Gymnolaemata</taxon>
        <taxon>Cheilostomatida</taxon>
        <taxon>Flustrina</taxon>
        <taxon>Buguloidea</taxon>
        <taxon>Bugulidae</taxon>
        <taxon>Bugula</taxon>
    </lineage>
</organism>
<name>A0A7J7K3Q7_BUGNE</name>
<reference evidence="1" key="1">
    <citation type="submission" date="2020-06" db="EMBL/GenBank/DDBJ databases">
        <title>Draft genome of Bugula neritina, a colonial animal packing powerful symbionts and potential medicines.</title>
        <authorList>
            <person name="Rayko M."/>
        </authorList>
    </citation>
    <scope>NUCLEOTIDE SEQUENCE [LARGE SCALE GENOMIC DNA]</scope>
    <source>
        <strain evidence="1">Kwan_BN1</strain>
    </source>
</reference>
<dbReference type="EMBL" id="VXIV02001527">
    <property type="protein sequence ID" value="KAF6032196.1"/>
    <property type="molecule type" value="Genomic_DNA"/>
</dbReference>
<dbReference type="Pfam" id="PF12796">
    <property type="entry name" value="Ank_2"/>
    <property type="match status" value="1"/>
</dbReference>
<sequence>MMQCMVQSLPVVDLQKLLTIQDKDGQTAMHRASSQGHTETLKLMTDVLLPTDLLHIFNEKDAFTGDTVAHEAAFKGHTKSHAALNKFNTSKKCD</sequence>
<dbReference type="Proteomes" id="UP000593567">
    <property type="component" value="Unassembled WGS sequence"/>
</dbReference>
<dbReference type="SUPFAM" id="SSF48403">
    <property type="entry name" value="Ankyrin repeat"/>
    <property type="match status" value="1"/>
</dbReference>
<dbReference type="InterPro" id="IPR036770">
    <property type="entry name" value="Ankyrin_rpt-contain_sf"/>
</dbReference>
<dbReference type="OrthoDB" id="10261302at2759"/>
<dbReference type="InterPro" id="IPR002110">
    <property type="entry name" value="Ankyrin_rpt"/>
</dbReference>
<proteinExistence type="predicted"/>
<evidence type="ECO:0000313" key="2">
    <source>
        <dbReference type="Proteomes" id="UP000593567"/>
    </source>
</evidence>
<dbReference type="AlphaFoldDB" id="A0A7J7K3Q7"/>
<dbReference type="Gene3D" id="1.25.40.20">
    <property type="entry name" value="Ankyrin repeat-containing domain"/>
    <property type="match status" value="1"/>
</dbReference>